<dbReference type="InterPro" id="IPR043502">
    <property type="entry name" value="DNA/RNA_pol_sf"/>
</dbReference>
<evidence type="ECO:0000313" key="3">
    <source>
        <dbReference type="Proteomes" id="UP000235145"/>
    </source>
</evidence>
<sequence>MHIRVTIRYRRNERTRRKLPSTPRRALSATREMSFGLKNVGATFQRLMDKIFANQIGRNIEVYVDDMIVKSRPGNRVVSFRELPALVKSSNEETLLHGVQETFKTLAKAQMKLNRTKCTFGLKEDTIKGVSTTISVDPLEPEAGKELCKLYTDGVAKYEALLEVLKLAKEVGAKQLATLNDSILITNQINGTYEEKDPRMQKYLDPVYDPEEARKVKIRASNFAINDNQLYQRGYLSPWLKCISKIEGQTLLEESHSGDAAAHEGARALTVNGLKKRLLRSKSTWVYELPTVLWSYRTTVRSSMGEMPLSLTYGMKAVLPLEIVTCSMRTESFEETANEEGRCQDLDLLDEKHDATQIRQTQYKSHTENYYNCQV</sequence>
<evidence type="ECO:0000313" key="2">
    <source>
        <dbReference type="EMBL" id="KAJ0202993.1"/>
    </source>
</evidence>
<dbReference type="GO" id="GO:0003676">
    <property type="term" value="F:nucleic acid binding"/>
    <property type="evidence" value="ECO:0007669"/>
    <property type="project" value="InterPro"/>
</dbReference>
<dbReference type="PANTHER" id="PTHR48475">
    <property type="entry name" value="RIBONUCLEASE H"/>
    <property type="match status" value="1"/>
</dbReference>
<accession>A0A9R1VBD8</accession>
<dbReference type="PANTHER" id="PTHR48475:SF2">
    <property type="entry name" value="RIBONUCLEASE H"/>
    <property type="match status" value="1"/>
</dbReference>
<comment type="caution">
    <text evidence="2">The sequence shown here is derived from an EMBL/GenBank/DDBJ whole genome shotgun (WGS) entry which is preliminary data.</text>
</comment>
<dbReference type="Pfam" id="PF00078">
    <property type="entry name" value="RVT_1"/>
    <property type="match status" value="1"/>
</dbReference>
<dbReference type="Gene3D" id="3.30.70.270">
    <property type="match status" value="1"/>
</dbReference>
<protein>
    <recommendedName>
        <fullName evidence="1">Reverse transcriptase domain-containing protein</fullName>
    </recommendedName>
</protein>
<gene>
    <name evidence="2" type="ORF">LSAT_V11C500271210</name>
</gene>
<reference evidence="2 3" key="1">
    <citation type="journal article" date="2017" name="Nat. Commun.">
        <title>Genome assembly with in vitro proximity ligation data and whole-genome triplication in lettuce.</title>
        <authorList>
            <person name="Reyes-Chin-Wo S."/>
            <person name="Wang Z."/>
            <person name="Yang X."/>
            <person name="Kozik A."/>
            <person name="Arikit S."/>
            <person name="Song C."/>
            <person name="Xia L."/>
            <person name="Froenicke L."/>
            <person name="Lavelle D.O."/>
            <person name="Truco M.J."/>
            <person name="Xia R."/>
            <person name="Zhu S."/>
            <person name="Xu C."/>
            <person name="Xu H."/>
            <person name="Xu X."/>
            <person name="Cox K."/>
            <person name="Korf I."/>
            <person name="Meyers B.C."/>
            <person name="Michelmore R.W."/>
        </authorList>
    </citation>
    <scope>NUCLEOTIDE SEQUENCE [LARGE SCALE GENOMIC DNA]</scope>
    <source>
        <strain evidence="3">cv. Salinas</strain>
        <tissue evidence="2">Seedlings</tissue>
    </source>
</reference>
<dbReference type="EMBL" id="NBSK02000005">
    <property type="protein sequence ID" value="KAJ0202993.1"/>
    <property type="molecule type" value="Genomic_DNA"/>
</dbReference>
<dbReference type="InterPro" id="IPR043128">
    <property type="entry name" value="Rev_trsase/Diguanyl_cyclase"/>
</dbReference>
<dbReference type="AlphaFoldDB" id="A0A9R1VBD8"/>
<proteinExistence type="predicted"/>
<evidence type="ECO:0000259" key="1">
    <source>
        <dbReference type="Pfam" id="PF00078"/>
    </source>
</evidence>
<keyword evidence="3" id="KW-1185">Reference proteome</keyword>
<dbReference type="InterPro" id="IPR000477">
    <property type="entry name" value="RT_dom"/>
</dbReference>
<dbReference type="SUPFAM" id="SSF56672">
    <property type="entry name" value="DNA/RNA polymerases"/>
    <property type="match status" value="1"/>
</dbReference>
<dbReference type="Gene3D" id="3.30.420.10">
    <property type="entry name" value="Ribonuclease H-like superfamily/Ribonuclease H"/>
    <property type="match status" value="2"/>
</dbReference>
<organism evidence="2 3">
    <name type="scientific">Lactuca sativa</name>
    <name type="common">Garden lettuce</name>
    <dbReference type="NCBI Taxonomy" id="4236"/>
    <lineage>
        <taxon>Eukaryota</taxon>
        <taxon>Viridiplantae</taxon>
        <taxon>Streptophyta</taxon>
        <taxon>Embryophyta</taxon>
        <taxon>Tracheophyta</taxon>
        <taxon>Spermatophyta</taxon>
        <taxon>Magnoliopsida</taxon>
        <taxon>eudicotyledons</taxon>
        <taxon>Gunneridae</taxon>
        <taxon>Pentapetalae</taxon>
        <taxon>asterids</taxon>
        <taxon>campanulids</taxon>
        <taxon>Asterales</taxon>
        <taxon>Asteraceae</taxon>
        <taxon>Cichorioideae</taxon>
        <taxon>Cichorieae</taxon>
        <taxon>Lactucinae</taxon>
        <taxon>Lactuca</taxon>
    </lineage>
</organism>
<feature type="domain" description="Reverse transcriptase" evidence="1">
    <location>
        <begin position="25"/>
        <end position="128"/>
    </location>
</feature>
<dbReference type="InterPro" id="IPR036397">
    <property type="entry name" value="RNaseH_sf"/>
</dbReference>
<name>A0A9R1VBD8_LACSA</name>
<dbReference type="Proteomes" id="UP000235145">
    <property type="component" value="Unassembled WGS sequence"/>
</dbReference>